<feature type="transmembrane region" description="Helical" evidence="3">
    <location>
        <begin position="112"/>
        <end position="133"/>
    </location>
</feature>
<dbReference type="Pfam" id="PF00168">
    <property type="entry name" value="C2"/>
    <property type="match status" value="1"/>
</dbReference>
<keyword evidence="1" id="KW-0479">Metal-binding</keyword>
<gene>
    <name evidence="5" type="ORF">Cgig2_026320</name>
</gene>
<evidence type="ECO:0000313" key="5">
    <source>
        <dbReference type="EMBL" id="KAJ8441519.1"/>
    </source>
</evidence>
<accession>A0A9Q1KEN3</accession>
<keyword evidence="6" id="KW-1185">Reference proteome</keyword>
<sequence>MSSASLVDYCGFVLNDHDLLLEVPIHIGLTTFTAINMDTQCRKTKVMTITCAIVTVVSDYNLIGQVLKIRTLLFILATPIFKGFLGFNFLLMEEGILEVLLVNAKGIRHTNLIGASSLFMADVNQLIMLLYNVGLKSKKARLHQVHRYQHKAFWNEKFKFKLPSSEWKNLTHLQISIMNAKHFKKNGGFVGQTIIFIGGIIAEGNDKGHIELHPSSYNVVLEDTTYKGEIKIGLKFKVNKEGCRERERQAMQVTGARRNHLLTNCLRCLKMSWWKVFCPYGQSCHEDDKKA</sequence>
<organism evidence="5 6">
    <name type="scientific">Carnegiea gigantea</name>
    <dbReference type="NCBI Taxonomy" id="171969"/>
    <lineage>
        <taxon>Eukaryota</taxon>
        <taxon>Viridiplantae</taxon>
        <taxon>Streptophyta</taxon>
        <taxon>Embryophyta</taxon>
        <taxon>Tracheophyta</taxon>
        <taxon>Spermatophyta</taxon>
        <taxon>Magnoliopsida</taxon>
        <taxon>eudicotyledons</taxon>
        <taxon>Gunneridae</taxon>
        <taxon>Pentapetalae</taxon>
        <taxon>Caryophyllales</taxon>
        <taxon>Cactineae</taxon>
        <taxon>Cactaceae</taxon>
        <taxon>Cactoideae</taxon>
        <taxon>Echinocereeae</taxon>
        <taxon>Carnegiea</taxon>
    </lineage>
</organism>
<feature type="domain" description="C2" evidence="4">
    <location>
        <begin position="112"/>
        <end position="199"/>
    </location>
</feature>
<dbReference type="PANTHER" id="PTHR46502:SF14">
    <property type="entry name" value="CALCIUM-DEPENDENT LIPID-BINDING (CALB DOMAIN) FAMILY PROTEIN"/>
    <property type="match status" value="1"/>
</dbReference>
<dbReference type="SUPFAM" id="SSF49562">
    <property type="entry name" value="C2 domain (Calcium/lipid-binding domain, CaLB)"/>
    <property type="match status" value="1"/>
</dbReference>
<feature type="transmembrane region" description="Helical" evidence="3">
    <location>
        <begin position="72"/>
        <end position="92"/>
    </location>
</feature>
<dbReference type="GO" id="GO:0046872">
    <property type="term" value="F:metal ion binding"/>
    <property type="evidence" value="ECO:0007669"/>
    <property type="project" value="UniProtKB-KW"/>
</dbReference>
<dbReference type="Proteomes" id="UP001153076">
    <property type="component" value="Unassembled WGS sequence"/>
</dbReference>
<dbReference type="Gene3D" id="2.60.40.150">
    <property type="entry name" value="C2 domain"/>
    <property type="match status" value="1"/>
</dbReference>
<dbReference type="InterPro" id="IPR035892">
    <property type="entry name" value="C2_domain_sf"/>
</dbReference>
<comment type="caution">
    <text evidence="5">The sequence shown here is derived from an EMBL/GenBank/DDBJ whole genome shotgun (WGS) entry which is preliminary data.</text>
</comment>
<proteinExistence type="predicted"/>
<dbReference type="AlphaFoldDB" id="A0A9Q1KEN3"/>
<dbReference type="PANTHER" id="PTHR46502">
    <property type="entry name" value="C2 DOMAIN-CONTAINING"/>
    <property type="match status" value="1"/>
</dbReference>
<evidence type="ECO:0000313" key="6">
    <source>
        <dbReference type="Proteomes" id="UP001153076"/>
    </source>
</evidence>
<evidence type="ECO:0000259" key="4">
    <source>
        <dbReference type="Pfam" id="PF00168"/>
    </source>
</evidence>
<dbReference type="InterPro" id="IPR000008">
    <property type="entry name" value="C2_dom"/>
</dbReference>
<evidence type="ECO:0000256" key="1">
    <source>
        <dbReference type="ARBA" id="ARBA00022723"/>
    </source>
</evidence>
<name>A0A9Q1KEN3_9CARY</name>
<keyword evidence="3" id="KW-0472">Membrane</keyword>
<evidence type="ECO:0000256" key="3">
    <source>
        <dbReference type="SAM" id="Phobius"/>
    </source>
</evidence>
<keyword evidence="3" id="KW-1133">Transmembrane helix</keyword>
<reference evidence="5" key="1">
    <citation type="submission" date="2022-04" db="EMBL/GenBank/DDBJ databases">
        <title>Carnegiea gigantea Genome sequencing and assembly v2.</title>
        <authorList>
            <person name="Copetti D."/>
            <person name="Sanderson M.J."/>
            <person name="Burquez A."/>
            <person name="Wojciechowski M.F."/>
        </authorList>
    </citation>
    <scope>NUCLEOTIDE SEQUENCE</scope>
    <source>
        <strain evidence="5">SGP5-SGP5p</strain>
        <tissue evidence="5">Aerial part</tissue>
    </source>
</reference>
<keyword evidence="2" id="KW-0106">Calcium</keyword>
<dbReference type="OrthoDB" id="195679at2759"/>
<evidence type="ECO:0000256" key="2">
    <source>
        <dbReference type="ARBA" id="ARBA00022837"/>
    </source>
</evidence>
<protein>
    <recommendedName>
        <fullName evidence="4">C2 domain-containing protein</fullName>
    </recommendedName>
</protein>
<dbReference type="EMBL" id="JAKOGI010000163">
    <property type="protein sequence ID" value="KAJ8441519.1"/>
    <property type="molecule type" value="Genomic_DNA"/>
</dbReference>
<keyword evidence="3" id="KW-0812">Transmembrane</keyword>